<keyword evidence="6 7" id="KW-0961">Cell wall biogenesis/degradation</keyword>
<dbReference type="GO" id="GO:0004180">
    <property type="term" value="F:carboxypeptidase activity"/>
    <property type="evidence" value="ECO:0007669"/>
    <property type="project" value="UniProtKB-ARBA"/>
</dbReference>
<dbReference type="GO" id="GO:0071555">
    <property type="term" value="P:cell wall organization"/>
    <property type="evidence" value="ECO:0007669"/>
    <property type="project" value="UniProtKB-UniRule"/>
</dbReference>
<dbReference type="GO" id="GO:0008360">
    <property type="term" value="P:regulation of cell shape"/>
    <property type="evidence" value="ECO:0007669"/>
    <property type="project" value="UniProtKB-UniRule"/>
</dbReference>
<keyword evidence="11" id="KW-1185">Reference proteome</keyword>
<dbReference type="GO" id="GO:0009252">
    <property type="term" value="P:peptidoglycan biosynthetic process"/>
    <property type="evidence" value="ECO:0007669"/>
    <property type="project" value="UniProtKB-UniPathway"/>
</dbReference>
<protein>
    <submittedName>
        <fullName evidence="10">L,D-transpeptidase catalytic domain</fullName>
    </submittedName>
</protein>
<dbReference type="CDD" id="cd16913">
    <property type="entry name" value="YkuD_like"/>
    <property type="match status" value="1"/>
</dbReference>
<evidence type="ECO:0000259" key="9">
    <source>
        <dbReference type="PROSITE" id="PS52029"/>
    </source>
</evidence>
<comment type="pathway">
    <text evidence="1 7">Cell wall biogenesis; peptidoglycan biosynthesis.</text>
</comment>
<feature type="signal peptide" evidence="8">
    <location>
        <begin position="1"/>
        <end position="22"/>
    </location>
</feature>
<comment type="similarity">
    <text evidence="2">Belongs to the YkuD family.</text>
</comment>
<dbReference type="InterPro" id="IPR005490">
    <property type="entry name" value="LD_TPept_cat_dom"/>
</dbReference>
<dbReference type="OrthoDB" id="9809748at2"/>
<dbReference type="SUPFAM" id="SSF54427">
    <property type="entry name" value="NTF2-like"/>
    <property type="match status" value="1"/>
</dbReference>
<dbReference type="Gene3D" id="3.10.450.50">
    <property type="match status" value="1"/>
</dbReference>
<proteinExistence type="inferred from homology"/>
<dbReference type="PANTHER" id="PTHR36699:SF1">
    <property type="entry name" value="L,D-TRANSPEPTIDASE YAFK-RELATED"/>
    <property type="match status" value="1"/>
</dbReference>
<dbReference type="UniPathway" id="UPA00219"/>
<dbReference type="GO" id="GO:0016740">
    <property type="term" value="F:transferase activity"/>
    <property type="evidence" value="ECO:0007669"/>
    <property type="project" value="UniProtKB-KW"/>
</dbReference>
<reference evidence="10 11" key="1">
    <citation type="submission" date="2017-02" db="EMBL/GenBank/DDBJ databases">
        <authorList>
            <person name="Peterson S.W."/>
        </authorList>
    </citation>
    <scope>NUCLEOTIDE SEQUENCE [LARGE SCALE GENOMIC DNA]</scope>
    <source>
        <strain evidence="10 11">DSM 18034</strain>
    </source>
</reference>
<keyword evidence="3" id="KW-0808">Transferase</keyword>
<sequence>MNGRIFLHALALVLLFAQASLATEWDTTLYSHPRLPSKFLAVDKAAQEFSILTQKSPLKSVRDIPCTTGQRLGDKLVQGDKKTPEGVYFVQRHLQGGLNYTLYGDQAFTLDFPNPIDRIKGKTGYGIWLHGRGKPLVPRDTQGCVALTAADLNSIETEVSPGLPVVITHSMEIGEKPASGEYASDFDALALAVENWAQRWETRSGSFFDCYDPVKFSLSDSVSFEAFKAHKERLFHRYDWIQVLVDDIRVLPGPDYYVTYFTQYYRAPNYVTQGIKRLYWQKDASGEFRIVGRGWENSPVTLDALYLERSQAEIAPVLDAWRKAWLAQDLDGYASFYQKKAKQDGRIGRYAILDHKRNLWKRSAPQRVGLEKVHYRIASDGIEVSFIQNYEARNGYADRGKKKLVFIPDRDGWKILRETWSRI</sequence>
<keyword evidence="5 7" id="KW-0573">Peptidoglycan synthesis</keyword>
<dbReference type="STRING" id="1121442.SAMN02745702_02017"/>
<dbReference type="PANTHER" id="PTHR36699">
    <property type="entry name" value="LD-TRANSPEPTIDASE"/>
    <property type="match status" value="1"/>
</dbReference>
<organism evidence="10 11">
    <name type="scientific">Desulfobaculum bizertense DSM 18034</name>
    <dbReference type="NCBI Taxonomy" id="1121442"/>
    <lineage>
        <taxon>Bacteria</taxon>
        <taxon>Pseudomonadati</taxon>
        <taxon>Thermodesulfobacteriota</taxon>
        <taxon>Desulfovibrionia</taxon>
        <taxon>Desulfovibrionales</taxon>
        <taxon>Desulfovibrionaceae</taxon>
        <taxon>Desulfobaculum</taxon>
    </lineage>
</organism>
<dbReference type="InterPro" id="IPR032710">
    <property type="entry name" value="NTF2-like_dom_sf"/>
</dbReference>
<dbReference type="RefSeq" id="WP_159445974.1">
    <property type="nucleotide sequence ID" value="NZ_FUYA01000006.1"/>
</dbReference>
<evidence type="ECO:0000313" key="11">
    <source>
        <dbReference type="Proteomes" id="UP000189733"/>
    </source>
</evidence>
<evidence type="ECO:0000313" key="10">
    <source>
        <dbReference type="EMBL" id="SKA74726.1"/>
    </source>
</evidence>
<dbReference type="AlphaFoldDB" id="A0A1T4WBQ8"/>
<dbReference type="InterPro" id="IPR056203">
    <property type="entry name" value="Cds6_C"/>
</dbReference>
<feature type="active site" description="Nucleophile" evidence="7">
    <location>
        <position position="144"/>
    </location>
</feature>
<dbReference type="EMBL" id="FUYA01000006">
    <property type="protein sequence ID" value="SKA74726.1"/>
    <property type="molecule type" value="Genomic_DNA"/>
</dbReference>
<evidence type="ECO:0000256" key="1">
    <source>
        <dbReference type="ARBA" id="ARBA00004752"/>
    </source>
</evidence>
<keyword evidence="4 7" id="KW-0133">Cell shape</keyword>
<gene>
    <name evidence="10" type="ORF">SAMN02745702_02017</name>
</gene>
<keyword evidence="8" id="KW-0732">Signal</keyword>
<evidence type="ECO:0000256" key="7">
    <source>
        <dbReference type="PROSITE-ProRule" id="PRU01373"/>
    </source>
</evidence>
<feature type="domain" description="L,D-TPase catalytic" evidence="9">
    <location>
        <begin position="38"/>
        <end position="168"/>
    </location>
</feature>
<dbReference type="Pfam" id="PF24125">
    <property type="entry name" value="Cds6_C"/>
    <property type="match status" value="2"/>
</dbReference>
<dbReference type="Pfam" id="PF03734">
    <property type="entry name" value="YkuD"/>
    <property type="match status" value="1"/>
</dbReference>
<feature type="chain" id="PRO_5012459370" evidence="8">
    <location>
        <begin position="23"/>
        <end position="423"/>
    </location>
</feature>
<dbReference type="Gene3D" id="2.40.440.10">
    <property type="entry name" value="L,D-transpeptidase catalytic domain-like"/>
    <property type="match status" value="1"/>
</dbReference>
<feature type="active site" description="Proton donor/acceptor" evidence="7">
    <location>
        <position position="130"/>
    </location>
</feature>
<evidence type="ECO:0000256" key="5">
    <source>
        <dbReference type="ARBA" id="ARBA00022984"/>
    </source>
</evidence>
<dbReference type="InterPro" id="IPR038063">
    <property type="entry name" value="Transpep_catalytic_dom"/>
</dbReference>
<name>A0A1T4WBQ8_9BACT</name>
<evidence type="ECO:0000256" key="8">
    <source>
        <dbReference type="SAM" id="SignalP"/>
    </source>
</evidence>
<accession>A0A1T4WBQ8</accession>
<dbReference type="PROSITE" id="PS52029">
    <property type="entry name" value="LD_TPASE"/>
    <property type="match status" value="1"/>
</dbReference>
<evidence type="ECO:0000256" key="2">
    <source>
        <dbReference type="ARBA" id="ARBA00005992"/>
    </source>
</evidence>
<dbReference type="SUPFAM" id="SSF141523">
    <property type="entry name" value="L,D-transpeptidase catalytic domain-like"/>
    <property type="match status" value="1"/>
</dbReference>
<evidence type="ECO:0000256" key="4">
    <source>
        <dbReference type="ARBA" id="ARBA00022960"/>
    </source>
</evidence>
<evidence type="ECO:0000256" key="6">
    <source>
        <dbReference type="ARBA" id="ARBA00023316"/>
    </source>
</evidence>
<evidence type="ECO:0000256" key="3">
    <source>
        <dbReference type="ARBA" id="ARBA00022679"/>
    </source>
</evidence>
<dbReference type="Proteomes" id="UP000189733">
    <property type="component" value="Unassembled WGS sequence"/>
</dbReference>